<name>A0A1G7CA65_RHOCA</name>
<evidence type="ECO:0000313" key="1">
    <source>
        <dbReference type="EMBL" id="SDE36272.1"/>
    </source>
</evidence>
<reference evidence="1 2" key="1">
    <citation type="submission" date="2016-10" db="EMBL/GenBank/DDBJ databases">
        <authorList>
            <person name="de Groot N.N."/>
        </authorList>
    </citation>
    <scope>NUCLEOTIDE SEQUENCE [LARGE SCALE GENOMIC DNA]</scope>
    <source>
        <strain evidence="2">DSM 938 / 37b4</strain>
    </source>
</reference>
<protein>
    <submittedName>
        <fullName evidence="1">Uncharacterized protein</fullName>
    </submittedName>
</protein>
<dbReference type="EMBL" id="FNAY01000001">
    <property type="protein sequence ID" value="SDE36272.1"/>
    <property type="molecule type" value="Genomic_DNA"/>
</dbReference>
<sequence>MMAIDALSPEKGNLRLAGNQAYLAAAIITTCRLALENDTSSIDNRAARERVASTLEFAEHLMLLIEDSLSPN</sequence>
<organism evidence="1 2">
    <name type="scientific">Rhodobacter capsulatus</name>
    <name type="common">Rhodopseudomonas capsulata</name>
    <dbReference type="NCBI Taxonomy" id="1061"/>
    <lineage>
        <taxon>Bacteria</taxon>
        <taxon>Pseudomonadati</taxon>
        <taxon>Pseudomonadota</taxon>
        <taxon>Alphaproteobacteria</taxon>
        <taxon>Rhodobacterales</taxon>
        <taxon>Rhodobacter group</taxon>
        <taxon>Rhodobacter</taxon>
    </lineage>
</organism>
<proteinExistence type="predicted"/>
<evidence type="ECO:0000313" key="2">
    <source>
        <dbReference type="Proteomes" id="UP000183812"/>
    </source>
</evidence>
<dbReference type="AlphaFoldDB" id="A0A1G7CA65"/>
<dbReference type="Proteomes" id="UP000183812">
    <property type="component" value="Unassembled WGS sequence"/>
</dbReference>
<gene>
    <name evidence="1" type="ORF">SAMN04244550_00212</name>
</gene>
<dbReference type="RefSeq" id="WP_074552472.1">
    <property type="nucleotide sequence ID" value="NZ_CP119563.1"/>
</dbReference>
<accession>A0A1G7CA65</accession>
<dbReference type="OrthoDB" id="7691446at2"/>